<dbReference type="GO" id="GO:0005737">
    <property type="term" value="C:cytoplasm"/>
    <property type="evidence" value="ECO:0007669"/>
    <property type="project" value="InterPro"/>
</dbReference>
<accession>A0A4P9UV60</accession>
<feature type="domain" description="CheW-like" evidence="14">
    <location>
        <begin position="585"/>
        <end position="722"/>
    </location>
</feature>
<dbReference type="PROSITE" id="PS50109">
    <property type="entry name" value="HIS_KIN"/>
    <property type="match status" value="1"/>
</dbReference>
<dbReference type="CDD" id="cd00088">
    <property type="entry name" value="HPT"/>
    <property type="match status" value="1"/>
</dbReference>
<reference evidence="17" key="1">
    <citation type="journal article" date="2019" name="J. Bacteriol.">
        <title>A Mutagenic Screen Identifies a TonB-Dependent Receptor Required for the Lanthanide Metal Switch in the Type I Methanotroph 'Methylotuvimicrobium buryatense' 5GB1C.</title>
        <authorList>
            <person name="Groom J.D."/>
            <person name="Ford S.M."/>
            <person name="Pesesky M.W."/>
            <person name="Lidstrom M.E."/>
        </authorList>
    </citation>
    <scope>NUCLEOTIDE SEQUENCE [LARGE SCALE GENOMIC DNA]</scope>
    <source>
        <strain evidence="17">5GB1C</strain>
    </source>
</reference>
<dbReference type="SUPFAM" id="SSF47226">
    <property type="entry name" value="Histidine-containing phosphotransfer domain, HPT domain"/>
    <property type="match status" value="1"/>
</dbReference>
<dbReference type="PROSITE" id="PS50851">
    <property type="entry name" value="CHEW"/>
    <property type="match status" value="1"/>
</dbReference>
<dbReference type="Pfam" id="PF02518">
    <property type="entry name" value="HATPase_c"/>
    <property type="match status" value="1"/>
</dbReference>
<dbReference type="Gene3D" id="3.30.565.10">
    <property type="entry name" value="Histidine kinase-like ATPase, C-terminal domain"/>
    <property type="match status" value="1"/>
</dbReference>
<dbReference type="PANTHER" id="PTHR43395:SF10">
    <property type="entry name" value="CHEMOTAXIS PROTEIN CHEA"/>
    <property type="match status" value="1"/>
</dbReference>
<dbReference type="GO" id="GO:0006935">
    <property type="term" value="P:chemotaxis"/>
    <property type="evidence" value="ECO:0007669"/>
    <property type="project" value="UniProtKB-KW"/>
</dbReference>
<dbReference type="AlphaFoldDB" id="A0A4P9UV60"/>
<dbReference type="Proteomes" id="UP000305881">
    <property type="component" value="Chromosome"/>
</dbReference>
<feature type="domain" description="HPt" evidence="15">
    <location>
        <begin position="3"/>
        <end position="107"/>
    </location>
</feature>
<feature type="domain" description="Histidine kinase" evidence="13">
    <location>
        <begin position="396"/>
        <end position="593"/>
    </location>
</feature>
<keyword evidence="7" id="KW-0547">Nucleotide-binding</keyword>
<evidence type="ECO:0000256" key="1">
    <source>
        <dbReference type="ARBA" id="ARBA00000085"/>
    </source>
</evidence>
<evidence type="ECO:0000256" key="7">
    <source>
        <dbReference type="ARBA" id="ARBA00022741"/>
    </source>
</evidence>
<comment type="function">
    <text evidence="11">Involved in the transmission of sensory signals from the chemoreceptors to the flagellar motors. CheA is autophosphorylated; it can transfer its phosphate group to either CheB or CheY.</text>
</comment>
<evidence type="ECO:0000256" key="12">
    <source>
        <dbReference type="PROSITE-ProRule" id="PRU00110"/>
    </source>
</evidence>
<dbReference type="RefSeq" id="WP_017841597.1">
    <property type="nucleotide sequence ID" value="NZ_CP035467.1"/>
</dbReference>
<dbReference type="InterPro" id="IPR036641">
    <property type="entry name" value="HPT_dom_sf"/>
</dbReference>
<dbReference type="InterPro" id="IPR004358">
    <property type="entry name" value="Sig_transdc_His_kin-like_C"/>
</dbReference>
<dbReference type="Pfam" id="PF02895">
    <property type="entry name" value="H-kinase_dim"/>
    <property type="match status" value="1"/>
</dbReference>
<evidence type="ECO:0000256" key="4">
    <source>
        <dbReference type="ARBA" id="ARBA00022500"/>
    </source>
</evidence>
<dbReference type="SMART" id="SM01231">
    <property type="entry name" value="H-kinase_dim"/>
    <property type="match status" value="1"/>
</dbReference>
<dbReference type="InterPro" id="IPR036061">
    <property type="entry name" value="CheW-like_dom_sf"/>
</dbReference>
<dbReference type="CDD" id="cd00731">
    <property type="entry name" value="CheA_reg"/>
    <property type="match status" value="1"/>
</dbReference>
<keyword evidence="5 12" id="KW-0597">Phosphoprotein</keyword>
<dbReference type="InterPro" id="IPR036890">
    <property type="entry name" value="HATPase_C_sf"/>
</dbReference>
<evidence type="ECO:0000313" key="16">
    <source>
        <dbReference type="EMBL" id="QCW84513.1"/>
    </source>
</evidence>
<dbReference type="KEGG" id="mbur:EQU24_21430"/>
<evidence type="ECO:0000313" key="17">
    <source>
        <dbReference type="Proteomes" id="UP000305881"/>
    </source>
</evidence>
<dbReference type="Pfam" id="PF01627">
    <property type="entry name" value="Hpt"/>
    <property type="match status" value="1"/>
</dbReference>
<evidence type="ECO:0000256" key="10">
    <source>
        <dbReference type="ARBA" id="ARBA00023012"/>
    </source>
</evidence>
<dbReference type="InterPro" id="IPR004105">
    <property type="entry name" value="CheA-like_dim"/>
</dbReference>
<dbReference type="PANTHER" id="PTHR43395">
    <property type="entry name" value="SENSOR HISTIDINE KINASE CHEA"/>
    <property type="match status" value="1"/>
</dbReference>
<dbReference type="Gene3D" id="1.10.287.560">
    <property type="entry name" value="Histidine kinase CheA-like, homodimeric domain"/>
    <property type="match status" value="1"/>
</dbReference>
<proteinExistence type="predicted"/>
<keyword evidence="6" id="KW-0808">Transferase</keyword>
<dbReference type="CDD" id="cd16916">
    <property type="entry name" value="HATPase_CheA-like"/>
    <property type="match status" value="1"/>
</dbReference>
<evidence type="ECO:0000256" key="5">
    <source>
        <dbReference type="ARBA" id="ARBA00022553"/>
    </source>
</evidence>
<evidence type="ECO:0000256" key="9">
    <source>
        <dbReference type="ARBA" id="ARBA00022840"/>
    </source>
</evidence>
<dbReference type="SUPFAM" id="SSF47384">
    <property type="entry name" value="Homodimeric domain of signal transducing histidine kinase"/>
    <property type="match status" value="1"/>
</dbReference>
<dbReference type="SMART" id="SM00260">
    <property type="entry name" value="CheW"/>
    <property type="match status" value="1"/>
</dbReference>
<name>A0A4P9UV60_METBY</name>
<evidence type="ECO:0000256" key="8">
    <source>
        <dbReference type="ARBA" id="ARBA00022777"/>
    </source>
</evidence>
<dbReference type="OrthoDB" id="9803176at2"/>
<dbReference type="STRING" id="675511.GCA_000341735_03142"/>
<dbReference type="PRINTS" id="PR00344">
    <property type="entry name" value="BCTRLSENSOR"/>
</dbReference>
<dbReference type="InterPro" id="IPR008207">
    <property type="entry name" value="Sig_transdc_His_kin_Hpt_dom"/>
</dbReference>
<dbReference type="SUPFAM" id="SSF50341">
    <property type="entry name" value="CheW-like"/>
    <property type="match status" value="1"/>
</dbReference>
<dbReference type="InterPro" id="IPR036097">
    <property type="entry name" value="HisK_dim/P_sf"/>
</dbReference>
<dbReference type="PROSITE" id="PS50894">
    <property type="entry name" value="HPT"/>
    <property type="match status" value="1"/>
</dbReference>
<dbReference type="GO" id="GO:0005524">
    <property type="term" value="F:ATP binding"/>
    <property type="evidence" value="ECO:0007669"/>
    <property type="project" value="UniProtKB-KW"/>
</dbReference>
<protein>
    <recommendedName>
        <fullName evidence="3">Chemotaxis protein CheA</fullName>
        <ecNumber evidence="2">2.7.13.3</ecNumber>
    </recommendedName>
</protein>
<sequence>MSLDKEMQELLVNYTIESAELLQVMEEGLMELESIEESEETINAIFRAAHTIKGGAGIFGFEHIVGFTHVVESVLDAMRDGLLKVDSELVAALLPCCDHLGILVREIAKGHTEENSDLTKQSEKIIAGLQPFLDNAEGKQTDSSQVASQSIQVQDETHRVQNIECDNSKSGNWHLFLHFNPDCLRDGMDPLSFILYLTKLGEIIELTTSTQALPSAGEMDPESNYLIFEIVFKSDAEKADIENVFDFVRAGSQIHILPLESKIEYYIDLIDSLESDDMQLGELLIKCGVITRRELEEGLQAQQAKRERQQSQHIGDILIEQQTVQKPIVSAALEKQQRVKESKAIENQSIRVDAGRLDILIDLIGELVIAGASASLRASQTGDMALQEANAAVISLVEEVRDSALQLRMVPIGSTFSRFQRVVRDVSKELGKDIKLHISGADTEIDKSVVEKIGDPLMHLVRNAMDHGIEPAQLRIERDKPAQGNLQLNAYHSSGNIVIEVSDDGRGLDRDKILAKAVERGLIQVGETLSDQEVYSLIFEPGFSTADQISNLSGRGVGMDVVKRNITELRGDIAIDSTPGKGTTLRIYLPLTLAIIDGFLVGVGESSYVIPLDRVVECVALPPNENHDYMELRGEVLPFIRLRQLFNKKATLSKRQNVIVVEHLGVKAGLVVDKLKGELQTVIKPLGKLFGHVQGVGGSTILGSGEVALIIDVPTLLRQQEFASNTH</sequence>
<dbReference type="EMBL" id="CP035467">
    <property type="protein sequence ID" value="QCW84513.1"/>
    <property type="molecule type" value="Genomic_DNA"/>
</dbReference>
<evidence type="ECO:0000256" key="11">
    <source>
        <dbReference type="ARBA" id="ARBA00035100"/>
    </source>
</evidence>
<keyword evidence="4" id="KW-0145">Chemotaxis</keyword>
<gene>
    <name evidence="16" type="ORF">EQU24_21430</name>
</gene>
<evidence type="ECO:0000259" key="13">
    <source>
        <dbReference type="PROSITE" id="PS50109"/>
    </source>
</evidence>
<evidence type="ECO:0000256" key="2">
    <source>
        <dbReference type="ARBA" id="ARBA00012438"/>
    </source>
</evidence>
<dbReference type="InterPro" id="IPR003594">
    <property type="entry name" value="HATPase_dom"/>
</dbReference>
<feature type="modified residue" description="Phosphohistidine" evidence="12">
    <location>
        <position position="50"/>
    </location>
</feature>
<dbReference type="SMART" id="SM00387">
    <property type="entry name" value="HATPase_c"/>
    <property type="match status" value="1"/>
</dbReference>
<dbReference type="InterPro" id="IPR002545">
    <property type="entry name" value="CheW-lke_dom"/>
</dbReference>
<dbReference type="SMART" id="SM00073">
    <property type="entry name" value="HPT"/>
    <property type="match status" value="1"/>
</dbReference>
<keyword evidence="10" id="KW-0902">Two-component regulatory system</keyword>
<evidence type="ECO:0000256" key="3">
    <source>
        <dbReference type="ARBA" id="ARBA00021495"/>
    </source>
</evidence>
<dbReference type="GO" id="GO:0000155">
    <property type="term" value="F:phosphorelay sensor kinase activity"/>
    <property type="evidence" value="ECO:0007669"/>
    <property type="project" value="InterPro"/>
</dbReference>
<dbReference type="InterPro" id="IPR005467">
    <property type="entry name" value="His_kinase_dom"/>
</dbReference>
<dbReference type="Pfam" id="PF01584">
    <property type="entry name" value="CheW"/>
    <property type="match status" value="1"/>
</dbReference>
<dbReference type="SUPFAM" id="SSF55874">
    <property type="entry name" value="ATPase domain of HSP90 chaperone/DNA topoisomerase II/histidine kinase"/>
    <property type="match status" value="1"/>
</dbReference>
<dbReference type="InterPro" id="IPR051315">
    <property type="entry name" value="Bact_Chemotaxis_CheA"/>
</dbReference>
<dbReference type="FunFam" id="3.30.565.10:FF:000016">
    <property type="entry name" value="Chemotaxis protein CheA, putative"/>
    <property type="match status" value="1"/>
</dbReference>
<evidence type="ECO:0000256" key="6">
    <source>
        <dbReference type="ARBA" id="ARBA00022679"/>
    </source>
</evidence>
<dbReference type="Gene3D" id="2.30.30.40">
    <property type="entry name" value="SH3 Domains"/>
    <property type="match status" value="1"/>
</dbReference>
<dbReference type="EC" id="2.7.13.3" evidence="2"/>
<keyword evidence="17" id="KW-1185">Reference proteome</keyword>
<dbReference type="InterPro" id="IPR037006">
    <property type="entry name" value="CheA-like_homodim_sf"/>
</dbReference>
<comment type="catalytic activity">
    <reaction evidence="1">
        <text>ATP + protein L-histidine = ADP + protein N-phospho-L-histidine.</text>
        <dbReference type="EC" id="2.7.13.3"/>
    </reaction>
</comment>
<keyword evidence="8" id="KW-0418">Kinase</keyword>
<keyword evidence="9" id="KW-0067">ATP-binding</keyword>
<evidence type="ECO:0000259" key="14">
    <source>
        <dbReference type="PROSITE" id="PS50851"/>
    </source>
</evidence>
<dbReference type="Gene3D" id="1.20.120.160">
    <property type="entry name" value="HPT domain"/>
    <property type="match status" value="1"/>
</dbReference>
<evidence type="ECO:0000259" key="15">
    <source>
        <dbReference type="PROSITE" id="PS50894"/>
    </source>
</evidence>
<organism evidence="16 17">
    <name type="scientific">Methylotuvimicrobium buryatense</name>
    <name type="common">Methylomicrobium buryatense</name>
    <dbReference type="NCBI Taxonomy" id="95641"/>
    <lineage>
        <taxon>Bacteria</taxon>
        <taxon>Pseudomonadati</taxon>
        <taxon>Pseudomonadota</taxon>
        <taxon>Gammaproteobacteria</taxon>
        <taxon>Methylococcales</taxon>
        <taxon>Methylococcaceae</taxon>
        <taxon>Methylotuvimicrobium</taxon>
    </lineage>
</organism>